<dbReference type="InterPro" id="IPR058512">
    <property type="entry name" value="DUF8199"/>
</dbReference>
<dbReference type="RefSeq" id="WP_105040036.1">
    <property type="nucleotide sequence ID" value="NZ_PPSL01000004.1"/>
</dbReference>
<evidence type="ECO:0000313" key="2">
    <source>
        <dbReference type="Proteomes" id="UP000239872"/>
    </source>
</evidence>
<dbReference type="Proteomes" id="UP000239872">
    <property type="component" value="Unassembled WGS sequence"/>
</dbReference>
<gene>
    <name evidence="1" type="ORF">CJD36_015115</name>
</gene>
<protein>
    <submittedName>
        <fullName evidence="1">Uncharacterized protein</fullName>
    </submittedName>
</protein>
<comment type="caution">
    <text evidence="1">The sequence shown here is derived from an EMBL/GenBank/DDBJ whole genome shotgun (WGS) entry which is preliminary data.</text>
</comment>
<proteinExistence type="predicted"/>
<organism evidence="1 2">
    <name type="scientific">Flavipsychrobacter stenotrophus</name>
    <dbReference type="NCBI Taxonomy" id="2077091"/>
    <lineage>
        <taxon>Bacteria</taxon>
        <taxon>Pseudomonadati</taxon>
        <taxon>Bacteroidota</taxon>
        <taxon>Chitinophagia</taxon>
        <taxon>Chitinophagales</taxon>
        <taxon>Chitinophagaceae</taxon>
        <taxon>Flavipsychrobacter</taxon>
    </lineage>
</organism>
<dbReference type="Pfam" id="PF26622">
    <property type="entry name" value="DUF8199"/>
    <property type="match status" value="1"/>
</dbReference>
<dbReference type="EMBL" id="PPSL01000004">
    <property type="protein sequence ID" value="PQJ10027.1"/>
    <property type="molecule type" value="Genomic_DNA"/>
</dbReference>
<evidence type="ECO:0000313" key="1">
    <source>
        <dbReference type="EMBL" id="PQJ10027.1"/>
    </source>
</evidence>
<dbReference type="NCBIfam" id="NF047658">
    <property type="entry name" value="HYC_CC_PP"/>
    <property type="match status" value="1"/>
</dbReference>
<sequence>MKRLLTTLIMLCYMVNAIGMSFTMHYCGGSFRQVCFTADTEKNCCGEGEKSGCCKDHFVKAKFKDNHTLKAFTLAFKTICEAIVPQQYTNTHKSFLVYQDDTHIAHGPSPPLLQTIPIYLLVRNLRI</sequence>
<dbReference type="OrthoDB" id="1493875at2"/>
<dbReference type="InterPro" id="IPR058060">
    <property type="entry name" value="HYC_CC_PP"/>
</dbReference>
<dbReference type="AlphaFoldDB" id="A0A2S7STS3"/>
<reference evidence="1 2" key="1">
    <citation type="submission" date="2018-01" db="EMBL/GenBank/DDBJ databases">
        <title>A novel member of the phylum Bacteroidetes isolated from glacier ice.</title>
        <authorList>
            <person name="Liu Q."/>
            <person name="Xin Y.-H."/>
        </authorList>
    </citation>
    <scope>NUCLEOTIDE SEQUENCE [LARGE SCALE GENOMIC DNA]</scope>
    <source>
        <strain evidence="1 2">RB1R16</strain>
    </source>
</reference>
<accession>A0A2S7STS3</accession>
<keyword evidence="2" id="KW-1185">Reference proteome</keyword>
<name>A0A2S7STS3_9BACT</name>